<sequence>AGASTGAGVAQPQAMLVTSMGVKEEEALPPSTALATTAPESLRRTSRSASFALVRDRARFAKSYDLDAGEELAAASWPEAVLGAGTLWTAALPGYRLKFARSCG</sequence>
<reference evidence="1" key="1">
    <citation type="submission" date="2021-02" db="EMBL/GenBank/DDBJ databases">
        <authorList>
            <person name="Dougan E. K."/>
            <person name="Rhodes N."/>
            <person name="Thang M."/>
            <person name="Chan C."/>
        </authorList>
    </citation>
    <scope>NUCLEOTIDE SEQUENCE</scope>
</reference>
<dbReference type="EMBL" id="CAJNNW010004474">
    <property type="protein sequence ID" value="CAE8646465.1"/>
    <property type="molecule type" value="Genomic_DNA"/>
</dbReference>
<accession>A0A813I3T7</accession>
<organism evidence="1 2">
    <name type="scientific">Polarella glacialis</name>
    <name type="common">Dinoflagellate</name>
    <dbReference type="NCBI Taxonomy" id="89957"/>
    <lineage>
        <taxon>Eukaryota</taxon>
        <taxon>Sar</taxon>
        <taxon>Alveolata</taxon>
        <taxon>Dinophyceae</taxon>
        <taxon>Suessiales</taxon>
        <taxon>Suessiaceae</taxon>
        <taxon>Polarella</taxon>
    </lineage>
</organism>
<protein>
    <submittedName>
        <fullName evidence="1">Uncharacterized protein</fullName>
    </submittedName>
</protein>
<dbReference type="Proteomes" id="UP000626109">
    <property type="component" value="Unassembled WGS sequence"/>
</dbReference>
<comment type="caution">
    <text evidence="1">The sequence shown here is derived from an EMBL/GenBank/DDBJ whole genome shotgun (WGS) entry which is preliminary data.</text>
</comment>
<dbReference type="AlphaFoldDB" id="A0A813I3T7"/>
<proteinExistence type="predicted"/>
<feature type="non-terminal residue" evidence="1">
    <location>
        <position position="1"/>
    </location>
</feature>
<gene>
    <name evidence="1" type="ORF">PGLA2088_LOCUS4840</name>
</gene>
<evidence type="ECO:0000313" key="1">
    <source>
        <dbReference type="EMBL" id="CAE8646465.1"/>
    </source>
</evidence>
<evidence type="ECO:0000313" key="2">
    <source>
        <dbReference type="Proteomes" id="UP000626109"/>
    </source>
</evidence>
<name>A0A813I3T7_POLGL</name>